<dbReference type="Proteomes" id="UP000499080">
    <property type="component" value="Unassembled WGS sequence"/>
</dbReference>
<organism evidence="2 3">
    <name type="scientific">Araneus ventricosus</name>
    <name type="common">Orbweaver spider</name>
    <name type="synonym">Epeira ventricosa</name>
    <dbReference type="NCBI Taxonomy" id="182803"/>
    <lineage>
        <taxon>Eukaryota</taxon>
        <taxon>Metazoa</taxon>
        <taxon>Ecdysozoa</taxon>
        <taxon>Arthropoda</taxon>
        <taxon>Chelicerata</taxon>
        <taxon>Arachnida</taxon>
        <taxon>Araneae</taxon>
        <taxon>Araneomorphae</taxon>
        <taxon>Entelegynae</taxon>
        <taxon>Araneoidea</taxon>
        <taxon>Araneidae</taxon>
        <taxon>Araneus</taxon>
    </lineage>
</organism>
<reference evidence="2 3" key="1">
    <citation type="journal article" date="2019" name="Sci. Rep.">
        <title>Orb-weaving spider Araneus ventricosus genome elucidates the spidroin gene catalogue.</title>
        <authorList>
            <person name="Kono N."/>
            <person name="Nakamura H."/>
            <person name="Ohtoshi R."/>
            <person name="Moran D.A.P."/>
            <person name="Shinohara A."/>
            <person name="Yoshida Y."/>
            <person name="Fujiwara M."/>
            <person name="Mori M."/>
            <person name="Tomita M."/>
            <person name="Arakawa K."/>
        </authorList>
    </citation>
    <scope>NUCLEOTIDE SEQUENCE [LARGE SCALE GENOMIC DNA]</scope>
</reference>
<keyword evidence="3" id="KW-1185">Reference proteome</keyword>
<proteinExistence type="predicted"/>
<feature type="non-terminal residue" evidence="2">
    <location>
        <position position="150"/>
    </location>
</feature>
<accession>A0A4Y2P8C9</accession>
<gene>
    <name evidence="2" type="ORF">AVEN_58139_1</name>
</gene>
<feature type="compositionally biased region" description="Basic and acidic residues" evidence="1">
    <location>
        <begin position="47"/>
        <end position="69"/>
    </location>
</feature>
<dbReference type="EMBL" id="BGPR01132070">
    <property type="protein sequence ID" value="GBN48198.1"/>
    <property type="molecule type" value="Genomic_DNA"/>
</dbReference>
<protein>
    <submittedName>
        <fullName evidence="2">Uncharacterized protein</fullName>
    </submittedName>
</protein>
<evidence type="ECO:0000313" key="2">
    <source>
        <dbReference type="EMBL" id="GBN48198.1"/>
    </source>
</evidence>
<feature type="region of interest" description="Disordered" evidence="1">
    <location>
        <begin position="1"/>
        <end position="69"/>
    </location>
</feature>
<feature type="compositionally biased region" description="Basic and acidic residues" evidence="1">
    <location>
        <begin position="22"/>
        <end position="37"/>
    </location>
</feature>
<feature type="compositionally biased region" description="Acidic residues" evidence="1">
    <location>
        <begin position="10"/>
        <end position="21"/>
    </location>
</feature>
<sequence length="150" mass="17702">MHYEYPSQEGEYDEEMIEDSDQMFHDKSYGIETHHDYSSNQGSNHDGTNDEKHEEHTGEIHDHQHLKNKHDVILDGKVIETKEEHVPHENESNEGIAKTEHVENFYANEEHLVESEHDVVSDRRRIETDEKHFPYQLGANKHTMHIAHDK</sequence>
<evidence type="ECO:0000256" key="1">
    <source>
        <dbReference type="SAM" id="MobiDB-lite"/>
    </source>
</evidence>
<evidence type="ECO:0000313" key="3">
    <source>
        <dbReference type="Proteomes" id="UP000499080"/>
    </source>
</evidence>
<feature type="region of interest" description="Disordered" evidence="1">
    <location>
        <begin position="82"/>
        <end position="103"/>
    </location>
</feature>
<dbReference type="AlphaFoldDB" id="A0A4Y2P8C9"/>
<comment type="caution">
    <text evidence="2">The sequence shown here is derived from an EMBL/GenBank/DDBJ whole genome shotgun (WGS) entry which is preliminary data.</text>
</comment>
<name>A0A4Y2P8C9_ARAVE</name>